<feature type="region of interest" description="Disordered" evidence="1">
    <location>
        <begin position="1"/>
        <end position="32"/>
    </location>
</feature>
<evidence type="ECO:0000256" key="1">
    <source>
        <dbReference type="SAM" id="MobiDB-lite"/>
    </source>
</evidence>
<feature type="compositionally biased region" description="Basic and acidic residues" evidence="1">
    <location>
        <begin position="11"/>
        <end position="32"/>
    </location>
</feature>
<name>A0A9N9FBV4_9GLOM</name>
<gene>
    <name evidence="3" type="ORF">ALEPTO_LOCUS4613</name>
</gene>
<feature type="compositionally biased region" description="Low complexity" evidence="1">
    <location>
        <begin position="122"/>
        <end position="134"/>
    </location>
</feature>
<reference evidence="3" key="1">
    <citation type="submission" date="2021-06" db="EMBL/GenBank/DDBJ databases">
        <authorList>
            <person name="Kallberg Y."/>
            <person name="Tangrot J."/>
            <person name="Rosling A."/>
        </authorList>
    </citation>
    <scope>NUCLEOTIDE SEQUENCE</scope>
    <source>
        <strain evidence="3">FL130A</strain>
    </source>
</reference>
<dbReference type="InterPro" id="IPR000953">
    <property type="entry name" value="Chromo/chromo_shadow_dom"/>
</dbReference>
<feature type="domain" description="Chromo" evidence="2">
    <location>
        <begin position="47"/>
        <end position="105"/>
    </location>
</feature>
<dbReference type="AlphaFoldDB" id="A0A9N9FBV4"/>
<evidence type="ECO:0000313" key="4">
    <source>
        <dbReference type="Proteomes" id="UP000789508"/>
    </source>
</evidence>
<sequence length="224" mass="26568">MKKIQNKKRKENLNQEENRETNVEESREDGVANDIKSKCESEICKNNDREKIVSHKRSQGQMFYLVKYKDMPEDKNQWEPANNLICNDIITQYWDRIEESINENSNNHQKTSNINESSEKATTTTSTTSTTSTTLKRPREFGEYADENNSRKKEKKIRKQIPFHEFATDEGIWENVVQEIVTVDYELPSSHKEGELIVYVKWYLFKNFYDNNLYLIDDLLCDIF</sequence>
<keyword evidence="4" id="KW-1185">Reference proteome</keyword>
<evidence type="ECO:0000313" key="3">
    <source>
        <dbReference type="EMBL" id="CAG8523958.1"/>
    </source>
</evidence>
<dbReference type="SMART" id="SM00298">
    <property type="entry name" value="CHROMO"/>
    <property type="match status" value="1"/>
</dbReference>
<comment type="caution">
    <text evidence="3">The sequence shown here is derived from an EMBL/GenBank/DDBJ whole genome shotgun (WGS) entry which is preliminary data.</text>
</comment>
<feature type="region of interest" description="Disordered" evidence="1">
    <location>
        <begin position="104"/>
        <end position="149"/>
    </location>
</feature>
<dbReference type="OrthoDB" id="5376140at2759"/>
<dbReference type="Proteomes" id="UP000789508">
    <property type="component" value="Unassembled WGS sequence"/>
</dbReference>
<organism evidence="3 4">
    <name type="scientific">Ambispora leptoticha</name>
    <dbReference type="NCBI Taxonomy" id="144679"/>
    <lineage>
        <taxon>Eukaryota</taxon>
        <taxon>Fungi</taxon>
        <taxon>Fungi incertae sedis</taxon>
        <taxon>Mucoromycota</taxon>
        <taxon>Glomeromycotina</taxon>
        <taxon>Glomeromycetes</taxon>
        <taxon>Archaeosporales</taxon>
        <taxon>Ambisporaceae</taxon>
        <taxon>Ambispora</taxon>
    </lineage>
</organism>
<dbReference type="CDD" id="cd00024">
    <property type="entry name" value="CD_CSD"/>
    <property type="match status" value="1"/>
</dbReference>
<dbReference type="SUPFAM" id="SSF54160">
    <property type="entry name" value="Chromo domain-like"/>
    <property type="match status" value="1"/>
</dbReference>
<dbReference type="InterPro" id="IPR016197">
    <property type="entry name" value="Chromo-like_dom_sf"/>
</dbReference>
<feature type="compositionally biased region" description="Basic residues" evidence="1">
    <location>
        <begin position="1"/>
        <end position="10"/>
    </location>
</feature>
<dbReference type="InterPro" id="IPR023780">
    <property type="entry name" value="Chromo_domain"/>
</dbReference>
<dbReference type="Pfam" id="PF00385">
    <property type="entry name" value="Chromo"/>
    <property type="match status" value="1"/>
</dbReference>
<dbReference type="PROSITE" id="PS50013">
    <property type="entry name" value="CHROMO_2"/>
    <property type="match status" value="1"/>
</dbReference>
<protein>
    <submittedName>
        <fullName evidence="3">13702_t:CDS:1</fullName>
    </submittedName>
</protein>
<evidence type="ECO:0000259" key="2">
    <source>
        <dbReference type="PROSITE" id="PS50013"/>
    </source>
</evidence>
<dbReference type="Gene3D" id="2.40.50.40">
    <property type="match status" value="1"/>
</dbReference>
<accession>A0A9N9FBV4</accession>
<proteinExistence type="predicted"/>
<dbReference type="EMBL" id="CAJVPS010001093">
    <property type="protein sequence ID" value="CAG8523958.1"/>
    <property type="molecule type" value="Genomic_DNA"/>
</dbReference>